<organism evidence="2 3">
    <name type="scientific">Dryococelus australis</name>
    <dbReference type="NCBI Taxonomy" id="614101"/>
    <lineage>
        <taxon>Eukaryota</taxon>
        <taxon>Metazoa</taxon>
        <taxon>Ecdysozoa</taxon>
        <taxon>Arthropoda</taxon>
        <taxon>Hexapoda</taxon>
        <taxon>Insecta</taxon>
        <taxon>Pterygota</taxon>
        <taxon>Neoptera</taxon>
        <taxon>Polyneoptera</taxon>
        <taxon>Phasmatodea</taxon>
        <taxon>Verophasmatodea</taxon>
        <taxon>Anareolatae</taxon>
        <taxon>Phasmatidae</taxon>
        <taxon>Eurycanthinae</taxon>
        <taxon>Dryococelus</taxon>
    </lineage>
</organism>
<feature type="compositionally biased region" description="Basic and acidic residues" evidence="1">
    <location>
        <begin position="1"/>
        <end position="14"/>
    </location>
</feature>
<keyword evidence="3" id="KW-1185">Reference proteome</keyword>
<evidence type="ECO:0000313" key="2">
    <source>
        <dbReference type="EMBL" id="KAJ8888265.1"/>
    </source>
</evidence>
<feature type="compositionally biased region" description="Polar residues" evidence="1">
    <location>
        <begin position="15"/>
        <end position="25"/>
    </location>
</feature>
<protein>
    <submittedName>
        <fullName evidence="2">Uncharacterized protein</fullName>
    </submittedName>
</protein>
<sequence length="751" mass="83132">MKGRGKREIPEKTCRPTSSSGTIPTCKNPGIEPGSPWWEASKLTTQPPPVPRYSDALRCSGLRRAILAVSRLSDDLSAMDASQAIDDNRNALYVNTLRRNMLYPDWLQLIATHRCIVEYREIFCIRRRVSAESLIEARYRRQDCTPVQCFARRGDERVGARVSVAPGSPTLFGLRRAILRPLGLKTCSLHRERPISHLARSTLAAQHTYRNYLSPASGSGGSCFMATDADNANSNVPTFPAFNAELNKTDGYAVVNVELSRFPIPIKSVPHSYCYGPFTVWDAARPGSVVPGCGAPRLCCAWTRRAQAVLCGRTERGAIHWVPLPRSLLSTLFCGPQFHIPGGGWPVPREAGTRPPPSRSGGTGRERAPSSRSRGQSSRPPGHGRVDNLDCLRNDNFLVTAAKKASCRIGIVRPRNSKPKGIRRLSGSKKNDCILFLNANRGRSHQEKRVKSPVWPLPDFSQVGIECIIIYTFSWTVNNLLLDVNDKALVGSCRTMSLVGGFFSVGSPFPPFTVILAAFHSRLVSPSSAFKTSPLHSTGNAKQSHYCNNAGPSARVPGSLSDCLSESWAGTRLRRPMEGGSPGNGDKFLIVDKHLPGSNVETILVLPYSSSSSPLELGQPYSRLLAKIRLMYDFFDFLRVLVYSTRATATFTVVYPGNRHTLVEMRSNAGRVLWTIVLSQDDQELKAARNASYLVRKLIEKPKRIDRWCRREWGTGLRTTLRQRNLLITRQPCDGGCRKRGRLKATRSVLI</sequence>
<feature type="region of interest" description="Disordered" evidence="1">
    <location>
        <begin position="1"/>
        <end position="28"/>
    </location>
</feature>
<evidence type="ECO:0000256" key="1">
    <source>
        <dbReference type="SAM" id="MobiDB-lite"/>
    </source>
</evidence>
<evidence type="ECO:0000313" key="3">
    <source>
        <dbReference type="Proteomes" id="UP001159363"/>
    </source>
</evidence>
<dbReference type="Proteomes" id="UP001159363">
    <property type="component" value="Chromosome 3"/>
</dbReference>
<comment type="caution">
    <text evidence="2">The sequence shown here is derived from an EMBL/GenBank/DDBJ whole genome shotgun (WGS) entry which is preliminary data.</text>
</comment>
<feature type="compositionally biased region" description="Low complexity" evidence="1">
    <location>
        <begin position="370"/>
        <end position="383"/>
    </location>
</feature>
<feature type="region of interest" description="Disordered" evidence="1">
    <location>
        <begin position="344"/>
        <end position="388"/>
    </location>
</feature>
<dbReference type="EMBL" id="JARBHB010000003">
    <property type="protein sequence ID" value="KAJ8888265.1"/>
    <property type="molecule type" value="Genomic_DNA"/>
</dbReference>
<proteinExistence type="predicted"/>
<reference evidence="2 3" key="1">
    <citation type="submission" date="2023-02" db="EMBL/GenBank/DDBJ databases">
        <title>LHISI_Scaffold_Assembly.</title>
        <authorList>
            <person name="Stuart O.P."/>
            <person name="Cleave R."/>
            <person name="Magrath M.J.L."/>
            <person name="Mikheyev A.S."/>
        </authorList>
    </citation>
    <scope>NUCLEOTIDE SEQUENCE [LARGE SCALE GENOMIC DNA]</scope>
    <source>
        <strain evidence="2">Daus_M_001</strain>
        <tissue evidence="2">Leg muscle</tissue>
    </source>
</reference>
<name>A0ABQ9HW26_9NEOP</name>
<gene>
    <name evidence="2" type="ORF">PR048_007752</name>
</gene>
<accession>A0ABQ9HW26</accession>